<dbReference type="InterPro" id="IPR002252">
    <property type="entry name" value="Glyco_hydro_36"/>
</dbReference>
<dbReference type="GO" id="GO:0016052">
    <property type="term" value="P:carbohydrate catabolic process"/>
    <property type="evidence" value="ECO:0007669"/>
    <property type="project" value="InterPro"/>
</dbReference>
<dbReference type="PANTHER" id="PTHR43053">
    <property type="entry name" value="GLYCOSIDASE FAMILY 31"/>
    <property type="match status" value="1"/>
</dbReference>
<dbReference type="KEGG" id="palb:EJC50_16450"/>
<dbReference type="Gene3D" id="3.20.20.70">
    <property type="entry name" value="Aldolase class I"/>
    <property type="match status" value="1"/>
</dbReference>
<dbReference type="AlphaFoldDB" id="A0A3S9A5W3"/>
<dbReference type="OrthoDB" id="9807519at2"/>
<organism evidence="3 4">
    <name type="scientific">Paenibacillus albus</name>
    <dbReference type="NCBI Taxonomy" id="2495582"/>
    <lineage>
        <taxon>Bacteria</taxon>
        <taxon>Bacillati</taxon>
        <taxon>Bacillota</taxon>
        <taxon>Bacilli</taxon>
        <taxon>Bacillales</taxon>
        <taxon>Paenibacillaceae</taxon>
        <taxon>Paenibacillus</taxon>
    </lineage>
</organism>
<dbReference type="InterPro" id="IPR050985">
    <property type="entry name" value="Alpha-glycosidase_related"/>
</dbReference>
<evidence type="ECO:0000256" key="1">
    <source>
        <dbReference type="ARBA" id="ARBA00022801"/>
    </source>
</evidence>
<accession>A0A3S9A5W3</accession>
<protein>
    <submittedName>
        <fullName evidence="3">Alpha-galactosidase</fullName>
    </submittedName>
</protein>
<dbReference type="Proteomes" id="UP000272528">
    <property type="component" value="Chromosome"/>
</dbReference>
<gene>
    <name evidence="3" type="ORF">EJC50_16450</name>
</gene>
<evidence type="ECO:0000313" key="3">
    <source>
        <dbReference type="EMBL" id="AZN41080.1"/>
    </source>
</evidence>
<proteinExistence type="predicted"/>
<dbReference type="CDD" id="cd14791">
    <property type="entry name" value="GH36"/>
    <property type="match status" value="1"/>
</dbReference>
<keyword evidence="1" id="KW-0378">Hydrolase</keyword>
<dbReference type="PANTHER" id="PTHR43053:SF3">
    <property type="entry name" value="ALPHA-GALACTOSIDASE C-RELATED"/>
    <property type="match status" value="1"/>
</dbReference>
<evidence type="ECO:0000256" key="2">
    <source>
        <dbReference type="ARBA" id="ARBA00023295"/>
    </source>
</evidence>
<keyword evidence="4" id="KW-1185">Reference proteome</keyword>
<dbReference type="Pfam" id="PF02065">
    <property type="entry name" value="Melibiase"/>
    <property type="match status" value="1"/>
</dbReference>
<keyword evidence="2" id="KW-0326">Glycosidase</keyword>
<evidence type="ECO:0000313" key="4">
    <source>
        <dbReference type="Proteomes" id="UP000272528"/>
    </source>
</evidence>
<dbReference type="GO" id="GO:0004557">
    <property type="term" value="F:alpha-galactosidase activity"/>
    <property type="evidence" value="ECO:0007669"/>
    <property type="project" value="InterPro"/>
</dbReference>
<sequence>MLVEAAGLFQYSLENNATTEDPFRVELTVEPSNEPGIELVHIRIHSDIASVPAPIHLKWRLPIVDVQGQWHPTAIYNKGLRADWSQPFESKSTYSAPVFCLFGGDGGNRLTFAFSDVLNVIKYDAGINEETACFHCHITMFDTPTTPICNYEATLRIDTRSHIPYYEALQQVSDWWSTFAENKPAPIPDAATQPMYSTWYSFHQNLSPEAIEEECAAARKLGCETVIVDDGWQTADNARGYAYCGDWQVCTEKIPDMRAHVANVHKLGMKYILWYSVPFIGKKSEAWGRYQNKLLYTIDSLEAGVLDPRYPEVRRYLIEVYENALLDWDLDGFKLDFVDVFGQPEKENPGNADGRDDISVAQAVDLLLSEVIKRLSVIKPDIMLEFRQNYISPLMRKYGNLFRAADCPNDAIQNRMRTLDIRLLCGNTAAHADMIMWHADEPVESAALQLINVLFAVPQISVRLTTLPEQHAEMVAFWLAFWKEHRSTLLEGKLAPNHPELLYPLVTANDSNTYIAAVYQENLIIKLPDSQPLPPQTILINGTRSDRLIIERTHQPIAAAATVTIKNCLGQTVNEYALSSTQGIQAIPVPAGGLAIISAS</sequence>
<dbReference type="InterPro" id="IPR017853">
    <property type="entry name" value="GH"/>
</dbReference>
<name>A0A3S9A5W3_9BACL</name>
<dbReference type="EMBL" id="CP034437">
    <property type="protein sequence ID" value="AZN41080.1"/>
    <property type="molecule type" value="Genomic_DNA"/>
</dbReference>
<reference evidence="4" key="1">
    <citation type="submission" date="2018-12" db="EMBL/GenBank/DDBJ databases">
        <title>Genome sequence of Peanibacillus sp.</title>
        <authorList>
            <person name="Subramani G."/>
            <person name="Srinivasan S."/>
            <person name="Kim M.K."/>
        </authorList>
    </citation>
    <scope>NUCLEOTIDE SEQUENCE [LARGE SCALE GENOMIC DNA]</scope>
    <source>
        <strain evidence="4">18JY67-1</strain>
    </source>
</reference>
<dbReference type="InterPro" id="IPR013785">
    <property type="entry name" value="Aldolase_TIM"/>
</dbReference>
<dbReference type="SUPFAM" id="SSF51445">
    <property type="entry name" value="(Trans)glycosidases"/>
    <property type="match status" value="1"/>
</dbReference>
<dbReference type="RefSeq" id="WP_126016787.1">
    <property type="nucleotide sequence ID" value="NZ_CP034437.1"/>
</dbReference>